<dbReference type="InterPro" id="IPR036849">
    <property type="entry name" value="Enolase-like_C_sf"/>
</dbReference>
<feature type="active site" description="Proton donor" evidence="8">
    <location>
        <position position="336"/>
    </location>
</feature>
<dbReference type="Pfam" id="PF13378">
    <property type="entry name" value="MR_MLE_C"/>
    <property type="match status" value="1"/>
</dbReference>
<dbReference type="GO" id="GO:0018850">
    <property type="term" value="F:chloromuconate cycloisomerase activity"/>
    <property type="evidence" value="ECO:0007669"/>
    <property type="project" value="InterPro"/>
</dbReference>
<gene>
    <name evidence="10" type="ORF">H9889_04045</name>
</gene>
<dbReference type="GO" id="GO:0006518">
    <property type="term" value="P:peptide metabolic process"/>
    <property type="evidence" value="ECO:0007669"/>
    <property type="project" value="UniProtKB-ARBA"/>
</dbReference>
<proteinExistence type="inferred from homology"/>
<comment type="caution">
    <text evidence="10">The sequence shown here is derived from an EMBL/GenBank/DDBJ whole genome shotgun (WGS) entry which is preliminary data.</text>
</comment>
<dbReference type="EMBL" id="DXHP01000090">
    <property type="protein sequence ID" value="HIW06483.1"/>
    <property type="molecule type" value="Genomic_DNA"/>
</dbReference>
<evidence type="ECO:0000256" key="3">
    <source>
        <dbReference type="ARBA" id="ARBA00008031"/>
    </source>
</evidence>
<dbReference type="GO" id="GO:0030145">
    <property type="term" value="F:manganese ion binding"/>
    <property type="evidence" value="ECO:0007669"/>
    <property type="project" value="InterPro"/>
</dbReference>
<keyword evidence="5" id="KW-0058">Aromatic hydrocarbons catabolism</keyword>
<evidence type="ECO:0000256" key="8">
    <source>
        <dbReference type="PIRSR" id="PIRSR613370-1"/>
    </source>
</evidence>
<dbReference type="InterPro" id="IPR018110">
    <property type="entry name" value="Mandel_Rmase/mucon_lact_enz_CS"/>
</dbReference>
<evidence type="ECO:0000256" key="7">
    <source>
        <dbReference type="ARBA" id="ARBA00023235"/>
    </source>
</evidence>
<dbReference type="CDD" id="cd03318">
    <property type="entry name" value="MLE"/>
    <property type="match status" value="1"/>
</dbReference>
<dbReference type="Gene3D" id="3.20.20.120">
    <property type="entry name" value="Enolase-like C-terminal domain"/>
    <property type="match status" value="1"/>
</dbReference>
<dbReference type="PROSITE" id="PS00909">
    <property type="entry name" value="MR_MLE_2"/>
    <property type="match status" value="1"/>
</dbReference>
<evidence type="ECO:0000256" key="2">
    <source>
        <dbReference type="ARBA" id="ARBA00005211"/>
    </source>
</evidence>
<dbReference type="PROSITE" id="PS00908">
    <property type="entry name" value="MR_MLE_1"/>
    <property type="match status" value="1"/>
</dbReference>
<dbReference type="GO" id="GO:0016854">
    <property type="term" value="F:racemase and epimerase activity"/>
    <property type="evidence" value="ECO:0007669"/>
    <property type="project" value="UniProtKB-ARBA"/>
</dbReference>
<keyword evidence="4" id="KW-0479">Metal-binding</keyword>
<dbReference type="InterPro" id="IPR029017">
    <property type="entry name" value="Enolase-like_N"/>
</dbReference>
<reference evidence="10" key="1">
    <citation type="journal article" date="2021" name="PeerJ">
        <title>Extensive microbial diversity within the chicken gut microbiome revealed by metagenomics and culture.</title>
        <authorList>
            <person name="Gilroy R."/>
            <person name="Ravi A."/>
            <person name="Getino M."/>
            <person name="Pursley I."/>
            <person name="Horton D.L."/>
            <person name="Alikhan N.F."/>
            <person name="Baker D."/>
            <person name="Gharbi K."/>
            <person name="Hall N."/>
            <person name="Watson M."/>
            <person name="Adriaenssens E.M."/>
            <person name="Foster-Nyarko E."/>
            <person name="Jarju S."/>
            <person name="Secka A."/>
            <person name="Antonio M."/>
            <person name="Oren A."/>
            <person name="Chaudhuri R.R."/>
            <person name="La Ragione R."/>
            <person name="Hildebrand F."/>
            <person name="Pallen M.J."/>
        </authorList>
    </citation>
    <scope>NUCLEOTIDE SEQUENCE</scope>
    <source>
        <strain evidence="10">CHK160-9182</strain>
    </source>
</reference>
<dbReference type="NCBIfam" id="TIGR02534">
    <property type="entry name" value="mucon_cyclo"/>
    <property type="match status" value="1"/>
</dbReference>
<protein>
    <submittedName>
        <fullName evidence="10">Muconate/chloromuconate family cycloisomerase</fullName>
    </submittedName>
</protein>
<dbReference type="InterPro" id="IPR013342">
    <property type="entry name" value="Mandelate_racemase_C"/>
</dbReference>
<dbReference type="AlphaFoldDB" id="A0A9D1TTR6"/>
<evidence type="ECO:0000313" key="10">
    <source>
        <dbReference type="EMBL" id="HIW06483.1"/>
    </source>
</evidence>
<dbReference type="GO" id="GO:0018849">
    <property type="term" value="F:muconate cycloisomerase activity"/>
    <property type="evidence" value="ECO:0007669"/>
    <property type="project" value="InterPro"/>
</dbReference>
<evidence type="ECO:0000256" key="1">
    <source>
        <dbReference type="ARBA" id="ARBA00001936"/>
    </source>
</evidence>
<dbReference type="SUPFAM" id="SSF54826">
    <property type="entry name" value="Enolase N-terminal domain-like"/>
    <property type="match status" value="1"/>
</dbReference>
<evidence type="ECO:0000256" key="4">
    <source>
        <dbReference type="ARBA" id="ARBA00022723"/>
    </source>
</evidence>
<dbReference type="Proteomes" id="UP000823934">
    <property type="component" value="Unassembled WGS sequence"/>
</dbReference>
<comment type="pathway">
    <text evidence="2">Aromatic compound metabolism.</text>
</comment>
<dbReference type="Gene3D" id="3.30.390.10">
    <property type="entry name" value="Enolase-like, N-terminal domain"/>
    <property type="match status" value="1"/>
</dbReference>
<dbReference type="SMART" id="SM00922">
    <property type="entry name" value="MR_MLE"/>
    <property type="match status" value="1"/>
</dbReference>
<dbReference type="SUPFAM" id="SSF51604">
    <property type="entry name" value="Enolase C-terminal domain-like"/>
    <property type="match status" value="1"/>
</dbReference>
<organism evidence="10 11">
    <name type="scientific">Candidatus Ignatzschineria merdigallinarum</name>
    <dbReference type="NCBI Taxonomy" id="2838621"/>
    <lineage>
        <taxon>Bacteria</taxon>
        <taxon>Pseudomonadati</taxon>
        <taxon>Pseudomonadota</taxon>
        <taxon>Gammaproteobacteria</taxon>
        <taxon>Cardiobacteriales</taxon>
        <taxon>Ignatzschineriaceae</taxon>
        <taxon>Ignatzschineria</taxon>
    </lineage>
</organism>
<comment type="similarity">
    <text evidence="3">Belongs to the mandelate racemase/muconate lactonizing enzyme family.</text>
</comment>
<dbReference type="SFLD" id="SFLDG00180">
    <property type="entry name" value="muconate_cycloisomerase"/>
    <property type="match status" value="1"/>
</dbReference>
<keyword evidence="7" id="KW-0413">Isomerase</keyword>
<evidence type="ECO:0000259" key="9">
    <source>
        <dbReference type="SMART" id="SM00922"/>
    </source>
</evidence>
<dbReference type="PANTHER" id="PTHR48073">
    <property type="entry name" value="O-SUCCINYLBENZOATE SYNTHASE-RELATED"/>
    <property type="match status" value="1"/>
</dbReference>
<dbReference type="PANTHER" id="PTHR48073:SF2">
    <property type="entry name" value="O-SUCCINYLBENZOATE SYNTHASE"/>
    <property type="match status" value="1"/>
</dbReference>
<reference evidence="10" key="2">
    <citation type="submission" date="2021-04" db="EMBL/GenBank/DDBJ databases">
        <authorList>
            <person name="Gilroy R."/>
        </authorList>
    </citation>
    <scope>NUCLEOTIDE SEQUENCE</scope>
    <source>
        <strain evidence="10">CHK160-9182</strain>
    </source>
</reference>
<feature type="domain" description="Mandelate racemase/muconate lactonizing enzyme C-terminal" evidence="9">
    <location>
        <begin position="156"/>
        <end position="254"/>
    </location>
</feature>
<dbReference type="SFLD" id="SFLDG01258">
    <property type="entry name" value="(chloro)muconate_cycloisomeras"/>
    <property type="match status" value="1"/>
</dbReference>
<feature type="active site" description="Proton acceptor" evidence="8">
    <location>
        <position position="178"/>
    </location>
</feature>
<evidence type="ECO:0000313" key="11">
    <source>
        <dbReference type="Proteomes" id="UP000823934"/>
    </source>
</evidence>
<name>A0A9D1TTR6_9GAMM</name>
<dbReference type="InterPro" id="IPR013370">
    <property type="entry name" value="Chloromuconate_cycloisomerase"/>
</dbReference>
<comment type="cofactor">
    <cofactor evidence="1">
        <name>Mn(2+)</name>
        <dbReference type="ChEBI" id="CHEBI:29035"/>
    </cofactor>
</comment>
<evidence type="ECO:0000256" key="6">
    <source>
        <dbReference type="ARBA" id="ARBA00023211"/>
    </source>
</evidence>
<dbReference type="SFLD" id="SFLDS00001">
    <property type="entry name" value="Enolase"/>
    <property type="match status" value="1"/>
</dbReference>
<keyword evidence="6" id="KW-0464">Manganese</keyword>
<evidence type="ECO:0000256" key="5">
    <source>
        <dbReference type="ARBA" id="ARBA00022797"/>
    </source>
</evidence>
<dbReference type="InterPro" id="IPR029065">
    <property type="entry name" value="Enolase_C-like"/>
</dbReference>
<dbReference type="Pfam" id="PF02746">
    <property type="entry name" value="MR_MLE_N"/>
    <property type="match status" value="1"/>
</dbReference>
<dbReference type="InterPro" id="IPR013341">
    <property type="entry name" value="Mandelate_racemase_N_dom"/>
</dbReference>
<sequence>MRRKIVSISLLNDRITKIETLIVDLPTIRGHQLSMTTMTVQSSVIVKIYTESGVVGLGECATIGGLSYGSESPESMKLTIDLYIAPLLIGQSVVSIRALSLIISQNIRGNYFAKNAIETALFDIQGKILNVPISTLLGGKVTDKLSVLWVLASGDTKKDISEAKEMIAQGRHKNFKLKIGRRPVKEDVAHVIAIKEALGDESMVTVDVNQAWTEAEAIIGMQLLQDAGIDLVEQPLPQHQIEAQARLSQRFNIPILADESVGLSFEGFNIAKIAGARAFALKTAKSGGMLGVLELANIAKASGIGLYGGTMLEGSIATSAAVQAYSTLPALEWGTELFSPLLLKDDIVVTPLNYVDYGVEVWDKPGLGLELDDDKVNYYKRK</sequence>
<accession>A0A9D1TTR6</accession>
<dbReference type="GO" id="GO:0009063">
    <property type="term" value="P:amino acid catabolic process"/>
    <property type="evidence" value="ECO:0007669"/>
    <property type="project" value="InterPro"/>
</dbReference>